<name>A0ABS5U8Z7_9BACT</name>
<reference evidence="10 11" key="1">
    <citation type="submission" date="2021-05" db="EMBL/GenBank/DDBJ databases">
        <title>The draft genome of Geobacter chapellei DSM 13688.</title>
        <authorList>
            <person name="Xu Z."/>
            <person name="Masuda Y."/>
            <person name="Itoh H."/>
            <person name="Senoo K."/>
        </authorList>
    </citation>
    <scope>NUCLEOTIDE SEQUENCE [LARGE SCALE GENOMIC DNA]</scope>
    <source>
        <strain evidence="10 11">DSM 13688</strain>
    </source>
</reference>
<dbReference type="InterPro" id="IPR039426">
    <property type="entry name" value="TonB-dep_rcpt-like"/>
</dbReference>
<dbReference type="InterPro" id="IPR036942">
    <property type="entry name" value="Beta-barrel_TonB_sf"/>
</dbReference>
<sequence>MFFNLLHNLWALFVLFAEERRLLFSVPSLCRLRTLLTALCCWTTLMSPLGAHGEEVEDAAAMFSAWQERSSTTSRAPRPLSQTPQNVTVITAREIELLNAHTLADVLDAVPGIQLNRRSGIPGLPVLTQIQSTDFIHSQVFVDGVSASNLNSNYPDVAAIPAQIIERVEIVKGAASTAWGSALGGVINVITKSPEARRAMGGSVTASIGEGTTADTRGELSGSVGSLGYYLSGGYLGSEGLLPGMHIGSSHAYTKLNYSADPRTRLWGTFSYNRAVMGDTYIPQFNLRDRTDKTLLLASVGLSHTLREGLELEITGRHSFMEAGISLLSISDGSLLNPLLPAEISKDYVSGASLKLIWRTDNNQLVAGSDYNHQETYFNSSNRRSFSPFTSDADRWGLYLNDTYSRGPFSLSPGLRLDHTQTNGDNLSYSLGGTWQVSDSTLLRAYTGRGYGLPFLWVTPLPLAKIWTTQVGVESGAVPYLWLKGTLFRNMTWGAAVQQQLAMGSELEIRTSPVFNTSLTGGYTFTQTTRTSDGTPVRQEKPTHTLKLALRYDDATFRGVLTGSHIYWNNPVEANGSYRGLIWDLHLGTMLLKRQYSSLELFFSAHNLFNGNFNSSDFYSTVNRWYEGGVQVRF</sequence>
<keyword evidence="2 8" id="KW-0813">Transport</keyword>
<dbReference type="Pfam" id="PF07715">
    <property type="entry name" value="Plug"/>
    <property type="match status" value="1"/>
</dbReference>
<keyword evidence="4 8" id="KW-0812">Transmembrane</keyword>
<keyword evidence="6 8" id="KW-0472">Membrane</keyword>
<accession>A0ABS5U8Z7</accession>
<protein>
    <submittedName>
        <fullName evidence="10">TonB-dependent receptor plug domain-containing protein</fullName>
    </submittedName>
</protein>
<evidence type="ECO:0000256" key="4">
    <source>
        <dbReference type="ARBA" id="ARBA00022692"/>
    </source>
</evidence>
<evidence type="ECO:0000256" key="5">
    <source>
        <dbReference type="ARBA" id="ARBA00022729"/>
    </source>
</evidence>
<dbReference type="PANTHER" id="PTHR30069">
    <property type="entry name" value="TONB-DEPENDENT OUTER MEMBRANE RECEPTOR"/>
    <property type="match status" value="1"/>
</dbReference>
<organism evidence="10 11">
    <name type="scientific">Pelotalea chapellei</name>
    <dbReference type="NCBI Taxonomy" id="44671"/>
    <lineage>
        <taxon>Bacteria</taxon>
        <taxon>Pseudomonadati</taxon>
        <taxon>Thermodesulfobacteriota</taxon>
        <taxon>Desulfuromonadia</taxon>
        <taxon>Geobacterales</taxon>
        <taxon>Geobacteraceae</taxon>
        <taxon>Pelotalea</taxon>
    </lineage>
</organism>
<comment type="caution">
    <text evidence="10">The sequence shown here is derived from an EMBL/GenBank/DDBJ whole genome shotgun (WGS) entry which is preliminary data.</text>
</comment>
<feature type="domain" description="TonB-dependent receptor plug" evidence="9">
    <location>
        <begin position="80"/>
        <end position="186"/>
    </location>
</feature>
<dbReference type="SUPFAM" id="SSF56935">
    <property type="entry name" value="Porins"/>
    <property type="match status" value="1"/>
</dbReference>
<evidence type="ECO:0000256" key="1">
    <source>
        <dbReference type="ARBA" id="ARBA00004571"/>
    </source>
</evidence>
<dbReference type="Gene3D" id="2.170.130.10">
    <property type="entry name" value="TonB-dependent receptor, plug domain"/>
    <property type="match status" value="1"/>
</dbReference>
<keyword evidence="11" id="KW-1185">Reference proteome</keyword>
<dbReference type="Proteomes" id="UP000784128">
    <property type="component" value="Unassembled WGS sequence"/>
</dbReference>
<evidence type="ECO:0000313" key="11">
    <source>
        <dbReference type="Proteomes" id="UP000784128"/>
    </source>
</evidence>
<comment type="similarity">
    <text evidence="8">Belongs to the TonB-dependent receptor family.</text>
</comment>
<evidence type="ECO:0000313" key="10">
    <source>
        <dbReference type="EMBL" id="MBT1072147.1"/>
    </source>
</evidence>
<dbReference type="PANTHER" id="PTHR30069:SF53">
    <property type="entry name" value="COLICIN I RECEPTOR-RELATED"/>
    <property type="match status" value="1"/>
</dbReference>
<comment type="subcellular location">
    <subcellularLocation>
        <location evidence="1 8">Cell outer membrane</location>
        <topology evidence="1 8">Multi-pass membrane protein</topology>
    </subcellularLocation>
</comment>
<dbReference type="EMBL" id="JAHDYS010000008">
    <property type="protein sequence ID" value="MBT1072147.1"/>
    <property type="molecule type" value="Genomic_DNA"/>
</dbReference>
<evidence type="ECO:0000256" key="2">
    <source>
        <dbReference type="ARBA" id="ARBA00022448"/>
    </source>
</evidence>
<evidence type="ECO:0000256" key="3">
    <source>
        <dbReference type="ARBA" id="ARBA00022452"/>
    </source>
</evidence>
<evidence type="ECO:0000256" key="8">
    <source>
        <dbReference type="PROSITE-ProRule" id="PRU01360"/>
    </source>
</evidence>
<keyword evidence="10" id="KW-0675">Receptor</keyword>
<evidence type="ECO:0000256" key="6">
    <source>
        <dbReference type="ARBA" id="ARBA00023136"/>
    </source>
</evidence>
<keyword evidence="5" id="KW-0732">Signal</keyword>
<proteinExistence type="inferred from homology"/>
<dbReference type="Gene3D" id="2.40.170.20">
    <property type="entry name" value="TonB-dependent receptor, beta-barrel domain"/>
    <property type="match status" value="1"/>
</dbReference>
<evidence type="ECO:0000259" key="9">
    <source>
        <dbReference type="Pfam" id="PF07715"/>
    </source>
</evidence>
<evidence type="ECO:0000256" key="7">
    <source>
        <dbReference type="ARBA" id="ARBA00023237"/>
    </source>
</evidence>
<dbReference type="InterPro" id="IPR012910">
    <property type="entry name" value="Plug_dom"/>
</dbReference>
<dbReference type="RefSeq" id="WP_214298732.1">
    <property type="nucleotide sequence ID" value="NZ_JAHDYS010000008.1"/>
</dbReference>
<keyword evidence="7 8" id="KW-0998">Cell outer membrane</keyword>
<keyword evidence="3 8" id="KW-1134">Transmembrane beta strand</keyword>
<gene>
    <name evidence="10" type="ORF">KJB30_10155</name>
</gene>
<dbReference type="PROSITE" id="PS52016">
    <property type="entry name" value="TONB_DEPENDENT_REC_3"/>
    <property type="match status" value="1"/>
</dbReference>
<dbReference type="InterPro" id="IPR037066">
    <property type="entry name" value="Plug_dom_sf"/>
</dbReference>